<sequence length="256" mass="29323">MCIVMNFDFHTHGKLTKYDEFSIRHFRSLVKAAKESGLDGFALTEHFNTRHFFDVFGTLDEFYPYEDGYYLVDGLRVFPGMEVHTRELEHILLIGSRINIRALRMQLQPYTHKLNYIPIEKLLELTASQDVLLIAGHPVIQQRDLFTLEPHVLERLDAIEMNGQDLRLRSLEVNASEVEQLGIELNKSVLGGSGAFHRNHFGKVYTKLDTSFSTVGELRALLEQGAYTVKVMASSEKTFLQQQLTAELGAWSEPYL</sequence>
<comment type="caution">
    <text evidence="1">The sequence shown here is derived from an EMBL/GenBank/DDBJ whole genome shotgun (WGS) entry which is preliminary data.</text>
</comment>
<name>A0A2M9EYB9_9BACL</name>
<organism evidence="1 2">
    <name type="scientific">Chryseomicrobium excrementi</name>
    <dbReference type="NCBI Taxonomy" id="2041346"/>
    <lineage>
        <taxon>Bacteria</taxon>
        <taxon>Bacillati</taxon>
        <taxon>Bacillota</taxon>
        <taxon>Bacilli</taxon>
        <taxon>Bacillales</taxon>
        <taxon>Caryophanaceae</taxon>
        <taxon>Chryseomicrobium</taxon>
    </lineage>
</organism>
<evidence type="ECO:0000313" key="1">
    <source>
        <dbReference type="EMBL" id="PJK16202.1"/>
    </source>
</evidence>
<dbReference type="EMBL" id="PCGR01000003">
    <property type="protein sequence ID" value="PJK16202.1"/>
    <property type="molecule type" value="Genomic_DNA"/>
</dbReference>
<protein>
    <submittedName>
        <fullName evidence="1">Histidinol-phosphatase</fullName>
    </submittedName>
</protein>
<gene>
    <name evidence="1" type="ORF">CQS04_09840</name>
</gene>
<accession>A0A2M9EYB9</accession>
<reference evidence="1 2" key="1">
    <citation type="submission" date="2017-10" db="EMBL/GenBank/DDBJ databases">
        <title>Draft genome of Chryseomicrobium casticus sp. nov.</title>
        <authorList>
            <person name="Chakraborty R."/>
            <person name="Saha T."/>
        </authorList>
    </citation>
    <scope>NUCLEOTIDE SEQUENCE [LARGE SCALE GENOMIC DNA]</scope>
    <source>
        <strain evidence="1 2">ET03</strain>
    </source>
</reference>
<keyword evidence="2" id="KW-1185">Reference proteome</keyword>
<proteinExistence type="predicted"/>
<dbReference type="InterPro" id="IPR016195">
    <property type="entry name" value="Pol/histidinol_Pase-like"/>
</dbReference>
<evidence type="ECO:0000313" key="2">
    <source>
        <dbReference type="Proteomes" id="UP000228680"/>
    </source>
</evidence>
<dbReference type="RefSeq" id="WP_100353979.1">
    <property type="nucleotide sequence ID" value="NZ_PCGR01000003.1"/>
</dbReference>
<dbReference type="SUPFAM" id="SSF89550">
    <property type="entry name" value="PHP domain-like"/>
    <property type="match status" value="1"/>
</dbReference>
<dbReference type="Gene3D" id="3.20.20.140">
    <property type="entry name" value="Metal-dependent hydrolases"/>
    <property type="match status" value="1"/>
</dbReference>
<dbReference type="AlphaFoldDB" id="A0A2M9EYB9"/>
<dbReference type="Proteomes" id="UP000228680">
    <property type="component" value="Unassembled WGS sequence"/>
</dbReference>